<organism evidence="1 2">
    <name type="scientific">Shewanella corallii</name>
    <dbReference type="NCBI Taxonomy" id="560080"/>
    <lineage>
        <taxon>Bacteria</taxon>
        <taxon>Pseudomonadati</taxon>
        <taxon>Pseudomonadota</taxon>
        <taxon>Gammaproteobacteria</taxon>
        <taxon>Alteromonadales</taxon>
        <taxon>Shewanellaceae</taxon>
        <taxon>Shewanella</taxon>
    </lineage>
</organism>
<gene>
    <name evidence="1" type="ORF">L2725_19165</name>
</gene>
<accession>A0ABT0NCM7</accession>
<keyword evidence="2" id="KW-1185">Reference proteome</keyword>
<sequence>MLFEGQTGKENQVGGTMAAFEISRIHTHRGIFKVSGKWQPQAATGSPVLESISQLEMMGTDGWVALRLEDDAVKVLLDELAPVLLFHLSNQD</sequence>
<reference evidence="1 2" key="1">
    <citation type="submission" date="2022-01" db="EMBL/GenBank/DDBJ databases">
        <title>Whole genome-based taxonomy of the Shewanellaceae.</title>
        <authorList>
            <person name="Martin-Rodriguez A.J."/>
        </authorList>
    </citation>
    <scope>NUCLEOTIDE SEQUENCE [LARGE SCALE GENOMIC DNA]</scope>
    <source>
        <strain evidence="1 2">DSM 21332</strain>
    </source>
</reference>
<dbReference type="RefSeq" id="WP_249250427.1">
    <property type="nucleotide sequence ID" value="NZ_JAKIKT010000009.1"/>
</dbReference>
<proteinExistence type="predicted"/>
<dbReference type="EMBL" id="JAKIKT010000009">
    <property type="protein sequence ID" value="MCL2915865.1"/>
    <property type="molecule type" value="Genomic_DNA"/>
</dbReference>
<name>A0ABT0NCM7_9GAMM</name>
<dbReference type="Proteomes" id="UP001202831">
    <property type="component" value="Unassembled WGS sequence"/>
</dbReference>
<comment type="caution">
    <text evidence="1">The sequence shown here is derived from an EMBL/GenBank/DDBJ whole genome shotgun (WGS) entry which is preliminary data.</text>
</comment>
<evidence type="ECO:0000313" key="1">
    <source>
        <dbReference type="EMBL" id="MCL2915865.1"/>
    </source>
</evidence>
<evidence type="ECO:0000313" key="2">
    <source>
        <dbReference type="Proteomes" id="UP001202831"/>
    </source>
</evidence>
<protein>
    <submittedName>
        <fullName evidence="1">Uncharacterized protein</fullName>
    </submittedName>
</protein>